<dbReference type="NCBIfam" id="TIGR02869">
    <property type="entry name" value="spore_SleB"/>
    <property type="match status" value="1"/>
</dbReference>
<comment type="similarity">
    <text evidence="1">Belongs to the SleB family.</text>
</comment>
<evidence type="ECO:0000256" key="8">
    <source>
        <dbReference type="NCBIfam" id="TIGR02869"/>
    </source>
</evidence>
<evidence type="ECO:0000256" key="2">
    <source>
        <dbReference type="ARBA" id="ARBA00018364"/>
    </source>
</evidence>
<dbReference type="EMBL" id="CP016893">
    <property type="protein sequence ID" value="AST57635.1"/>
    <property type="molecule type" value="Genomic_DNA"/>
</dbReference>
<keyword evidence="7" id="KW-0961">Cell wall biogenesis/degradation</keyword>
<dbReference type="GO" id="GO:0030435">
    <property type="term" value="P:sporulation resulting in formation of a cellular spore"/>
    <property type="evidence" value="ECO:0007669"/>
    <property type="project" value="UniProtKB-KW"/>
</dbReference>
<dbReference type="AlphaFoldDB" id="A0A223HZB0"/>
<protein>
    <recommendedName>
        <fullName evidence="2 8">Spore cortex-lytic enzyme</fullName>
    </recommendedName>
</protein>
<keyword evidence="4" id="KW-0732">Signal</keyword>
<dbReference type="Pfam" id="PF01471">
    <property type="entry name" value="PG_binding_1"/>
    <property type="match status" value="1"/>
</dbReference>
<dbReference type="Proteomes" id="UP000214975">
    <property type="component" value="Chromosome"/>
</dbReference>
<dbReference type="Gene3D" id="1.10.10.2520">
    <property type="entry name" value="Cell wall hydrolase SleB, domain 1"/>
    <property type="match status" value="1"/>
</dbReference>
<dbReference type="GO" id="GO:0016787">
    <property type="term" value="F:hydrolase activity"/>
    <property type="evidence" value="ECO:0007669"/>
    <property type="project" value="UniProtKB-KW"/>
</dbReference>
<keyword evidence="5" id="KW-0378">Hydrolase</keyword>
<dbReference type="Gene3D" id="6.20.240.60">
    <property type="match status" value="1"/>
</dbReference>
<dbReference type="InterPro" id="IPR002477">
    <property type="entry name" value="Peptidoglycan-bd-like"/>
</dbReference>
<evidence type="ECO:0000256" key="5">
    <source>
        <dbReference type="ARBA" id="ARBA00022801"/>
    </source>
</evidence>
<keyword evidence="3" id="KW-0309">Germination</keyword>
<dbReference type="InterPro" id="IPR036365">
    <property type="entry name" value="PGBD-like_sf"/>
</dbReference>
<evidence type="ECO:0000256" key="4">
    <source>
        <dbReference type="ARBA" id="ARBA00022729"/>
    </source>
</evidence>
<dbReference type="InterPro" id="IPR014224">
    <property type="entry name" value="Spore_cortex_SleB"/>
</dbReference>
<keyword evidence="6" id="KW-0749">Sporulation</keyword>
<dbReference type="InterPro" id="IPR042047">
    <property type="entry name" value="SleB_dom1"/>
</dbReference>
<evidence type="ECO:0000256" key="6">
    <source>
        <dbReference type="ARBA" id="ARBA00022969"/>
    </source>
</evidence>
<dbReference type="InterPro" id="IPR036366">
    <property type="entry name" value="PGBDSf"/>
</dbReference>
<evidence type="ECO:0000256" key="3">
    <source>
        <dbReference type="ARBA" id="ARBA00022544"/>
    </source>
</evidence>
<name>A0A223HZB0_THETR</name>
<dbReference type="RefSeq" id="WP_094397318.1">
    <property type="nucleotide sequence ID" value="NZ_CP016893.1"/>
</dbReference>
<gene>
    <name evidence="9" type="ORF">Thert_01621</name>
</gene>
<reference evidence="9 10" key="1">
    <citation type="submission" date="2016-08" db="EMBL/GenBank/DDBJ databases">
        <title>A novel genetic cassette of butanologenic Thermoanaerobacterium thermosaccharolyticum that directly convert cellulose to butanol.</title>
        <authorList>
            <person name="Li T."/>
            <person name="He J."/>
        </authorList>
    </citation>
    <scope>NUCLEOTIDE SEQUENCE [LARGE SCALE GENOMIC DNA]</scope>
    <source>
        <strain evidence="9 10">TG57</strain>
    </source>
</reference>
<evidence type="ECO:0000256" key="1">
    <source>
        <dbReference type="ARBA" id="ARBA00007010"/>
    </source>
</evidence>
<accession>A0A223HZB0</accession>
<dbReference type="Gene3D" id="1.10.101.10">
    <property type="entry name" value="PGBD-like superfamily/PGBD"/>
    <property type="match status" value="1"/>
</dbReference>
<dbReference type="Pfam" id="PF07486">
    <property type="entry name" value="Hydrolase_2"/>
    <property type="match status" value="1"/>
</dbReference>
<evidence type="ECO:0000256" key="7">
    <source>
        <dbReference type="ARBA" id="ARBA00023316"/>
    </source>
</evidence>
<dbReference type="SUPFAM" id="SSF47090">
    <property type="entry name" value="PGBD-like"/>
    <property type="match status" value="1"/>
</dbReference>
<organism evidence="9 10">
    <name type="scientific">Thermoanaerobacterium thermosaccharolyticum</name>
    <name type="common">Clostridium thermosaccharolyticum</name>
    <dbReference type="NCBI Taxonomy" id="1517"/>
    <lineage>
        <taxon>Bacteria</taxon>
        <taxon>Bacillati</taxon>
        <taxon>Bacillota</taxon>
        <taxon>Clostridia</taxon>
        <taxon>Thermoanaerobacterales</taxon>
        <taxon>Thermoanaerobacteraceae</taxon>
        <taxon>Thermoanaerobacterium</taxon>
    </lineage>
</organism>
<dbReference type="GO" id="GO:0071555">
    <property type="term" value="P:cell wall organization"/>
    <property type="evidence" value="ECO:0007669"/>
    <property type="project" value="UniProtKB-KW"/>
</dbReference>
<proteinExistence type="inferred from homology"/>
<dbReference type="InterPro" id="IPR011105">
    <property type="entry name" value="Cell_wall_hydrolase_SleB"/>
</dbReference>
<evidence type="ECO:0000313" key="9">
    <source>
        <dbReference type="EMBL" id="AST57635.1"/>
    </source>
</evidence>
<evidence type="ECO:0000313" key="10">
    <source>
        <dbReference type="Proteomes" id="UP000214975"/>
    </source>
</evidence>
<sequence>MKNYSISRIKVILLILILFTTFCIEYSALNMSMTAMSNLYWGNSGSDVSRVQSRLKDWGYYDGPVDGFFGVRTWLAVRKFQANNGLNVTGIVDDETKVALGFNTSTSAAISSTYNAATSTTTNDDVYLLAMLINGEARGEPFVGKVAVGAVVMNRVRSPMFPHTIAGVIFQPGAFSAVDDGQMWLPPSQDSIRAAEDAIAGWDPTGGALYYYNASKVQNYWIFNRPIITQIGSHIFAR</sequence>
<dbReference type="GO" id="GO:0009847">
    <property type="term" value="P:spore germination"/>
    <property type="evidence" value="ECO:0007669"/>
    <property type="project" value="UniProtKB-UniRule"/>
</dbReference>